<dbReference type="eggNOG" id="COG3706">
    <property type="taxonomic scope" value="Bacteria"/>
</dbReference>
<dbReference type="Pfam" id="PF00990">
    <property type="entry name" value="GGDEF"/>
    <property type="match status" value="1"/>
</dbReference>
<evidence type="ECO:0000313" key="5">
    <source>
        <dbReference type="EMBL" id="AKQ64764.1"/>
    </source>
</evidence>
<feature type="domain" description="GGDEF" evidence="4">
    <location>
        <begin position="170"/>
        <end position="304"/>
    </location>
</feature>
<dbReference type="PATRIC" id="fig|1297742.4.peg.1696"/>
<name>A0A0H4WPQ7_9BACT</name>
<proteinExistence type="predicted"/>
<dbReference type="PROSITE" id="PS50006">
    <property type="entry name" value="FHA_DOMAIN"/>
    <property type="match status" value="1"/>
</dbReference>
<dbReference type="STRING" id="1297742.A176_001676"/>
<accession>A0A0H4WPQ7</accession>
<evidence type="ECO:0000256" key="1">
    <source>
        <dbReference type="ARBA" id="ARBA00012528"/>
    </source>
</evidence>
<dbReference type="GO" id="GO:0052621">
    <property type="term" value="F:diguanylate cyclase activity"/>
    <property type="evidence" value="ECO:0007669"/>
    <property type="project" value="UniProtKB-EC"/>
</dbReference>
<dbReference type="SMART" id="SM00267">
    <property type="entry name" value="GGDEF"/>
    <property type="match status" value="1"/>
</dbReference>
<dbReference type="FunFam" id="3.30.70.270:FF:000001">
    <property type="entry name" value="Diguanylate cyclase domain protein"/>
    <property type="match status" value="1"/>
</dbReference>
<dbReference type="eggNOG" id="COG1716">
    <property type="taxonomic scope" value="Bacteria"/>
</dbReference>
<dbReference type="InterPro" id="IPR050469">
    <property type="entry name" value="Diguanylate_Cyclase"/>
</dbReference>
<dbReference type="PROSITE" id="PS50887">
    <property type="entry name" value="GGDEF"/>
    <property type="match status" value="1"/>
</dbReference>
<keyword evidence="6" id="KW-1185">Reference proteome</keyword>
<comment type="catalytic activity">
    <reaction evidence="2">
        <text>2 GTP = 3',3'-c-di-GMP + 2 diphosphate</text>
        <dbReference type="Rhea" id="RHEA:24898"/>
        <dbReference type="ChEBI" id="CHEBI:33019"/>
        <dbReference type="ChEBI" id="CHEBI:37565"/>
        <dbReference type="ChEBI" id="CHEBI:58805"/>
        <dbReference type="EC" id="2.7.7.65"/>
    </reaction>
</comment>
<dbReference type="SUPFAM" id="SSF55073">
    <property type="entry name" value="Nucleotide cyclase"/>
    <property type="match status" value="1"/>
</dbReference>
<dbReference type="NCBIfam" id="TIGR00254">
    <property type="entry name" value="GGDEF"/>
    <property type="match status" value="1"/>
</dbReference>
<dbReference type="GO" id="GO:1902201">
    <property type="term" value="P:negative regulation of bacterial-type flagellum-dependent cell motility"/>
    <property type="evidence" value="ECO:0007669"/>
    <property type="project" value="TreeGrafter"/>
</dbReference>
<evidence type="ECO:0000256" key="2">
    <source>
        <dbReference type="ARBA" id="ARBA00034247"/>
    </source>
</evidence>
<organism evidence="5 6">
    <name type="scientific">Pseudomyxococcus hansupus</name>
    <dbReference type="NCBI Taxonomy" id="1297742"/>
    <lineage>
        <taxon>Bacteria</taxon>
        <taxon>Pseudomonadati</taxon>
        <taxon>Myxococcota</taxon>
        <taxon>Myxococcia</taxon>
        <taxon>Myxococcales</taxon>
        <taxon>Cystobacterineae</taxon>
        <taxon>Myxococcaceae</taxon>
        <taxon>Pseudomyxococcus</taxon>
    </lineage>
</organism>
<dbReference type="SMART" id="SM00240">
    <property type="entry name" value="FHA"/>
    <property type="match status" value="1"/>
</dbReference>
<sequence length="307" mass="33903">MGAAMSEEKTSVHSISDLLGSAQQQSAYLIVISAKSAAGIGRMFKLDRSEVVLGRSSEAQFQVEDDGISRKHAKVVALGDGRFQLVDLASTNGTYLNGLKVNAAPLYDGDKIQIGSNTVLKFSIQDALEEQYQRSIYESATRDGLTRVYNKKYFLETVRKEFSYCLRHRVPLSLVLFDVDHFKKINDAYGHPAGDYVLTRIAQRVSDTVRTEDLLARYGGEEFALMLRESAEDQALACAERCRYAVDKADFVFSGTPIKVTISLGVATLLDSDFSQPEDLIAAADKYLYRAKRAGRNRVDAKAVSGL</sequence>
<dbReference type="InterPro" id="IPR029787">
    <property type="entry name" value="Nucleotide_cyclase"/>
</dbReference>
<dbReference type="KEGG" id="mym:A176_001676"/>
<dbReference type="GO" id="GO:0005886">
    <property type="term" value="C:plasma membrane"/>
    <property type="evidence" value="ECO:0007669"/>
    <property type="project" value="TreeGrafter"/>
</dbReference>
<dbReference type="GO" id="GO:0043709">
    <property type="term" value="P:cell adhesion involved in single-species biofilm formation"/>
    <property type="evidence" value="ECO:0007669"/>
    <property type="project" value="TreeGrafter"/>
</dbReference>
<dbReference type="InterPro" id="IPR043128">
    <property type="entry name" value="Rev_trsase/Diguanyl_cyclase"/>
</dbReference>
<dbReference type="EC" id="2.7.7.65" evidence="1"/>
<gene>
    <name evidence="5" type="ORF">A176_001676</name>
</gene>
<dbReference type="EMBL" id="CP012109">
    <property type="protein sequence ID" value="AKQ64764.1"/>
    <property type="molecule type" value="Genomic_DNA"/>
</dbReference>
<dbReference type="AlphaFoldDB" id="A0A0H4WPQ7"/>
<dbReference type="Pfam" id="PF00498">
    <property type="entry name" value="FHA"/>
    <property type="match status" value="1"/>
</dbReference>
<evidence type="ECO:0000313" key="6">
    <source>
        <dbReference type="Proteomes" id="UP000009026"/>
    </source>
</evidence>
<evidence type="ECO:0000259" key="4">
    <source>
        <dbReference type="PROSITE" id="PS50887"/>
    </source>
</evidence>
<evidence type="ECO:0000259" key="3">
    <source>
        <dbReference type="PROSITE" id="PS50006"/>
    </source>
</evidence>
<dbReference type="CDD" id="cd01949">
    <property type="entry name" value="GGDEF"/>
    <property type="match status" value="1"/>
</dbReference>
<dbReference type="InterPro" id="IPR000253">
    <property type="entry name" value="FHA_dom"/>
</dbReference>
<dbReference type="PANTHER" id="PTHR45138:SF9">
    <property type="entry name" value="DIGUANYLATE CYCLASE DGCM-RELATED"/>
    <property type="match status" value="1"/>
</dbReference>
<reference evidence="5 6" key="1">
    <citation type="journal article" date="2016" name="PLoS ONE">
        <title>Complete Genome Sequence and Comparative Genomics of a Novel Myxobacterium Myxococcus hansupus.</title>
        <authorList>
            <person name="Sharma G."/>
            <person name="Narwani T."/>
            <person name="Subramanian S."/>
        </authorList>
    </citation>
    <scope>NUCLEOTIDE SEQUENCE [LARGE SCALE GENOMIC DNA]</scope>
    <source>
        <strain evidence="6">mixupus</strain>
    </source>
</reference>
<dbReference type="Gene3D" id="3.30.70.270">
    <property type="match status" value="1"/>
</dbReference>
<feature type="domain" description="FHA" evidence="3">
    <location>
        <begin position="51"/>
        <end position="101"/>
    </location>
</feature>
<dbReference type="PANTHER" id="PTHR45138">
    <property type="entry name" value="REGULATORY COMPONENTS OF SENSORY TRANSDUCTION SYSTEM"/>
    <property type="match status" value="1"/>
</dbReference>
<dbReference type="Proteomes" id="UP000009026">
    <property type="component" value="Chromosome"/>
</dbReference>
<dbReference type="SUPFAM" id="SSF49879">
    <property type="entry name" value="SMAD/FHA domain"/>
    <property type="match status" value="1"/>
</dbReference>
<dbReference type="CDD" id="cd00060">
    <property type="entry name" value="FHA"/>
    <property type="match status" value="1"/>
</dbReference>
<dbReference type="Gene3D" id="2.60.200.20">
    <property type="match status" value="1"/>
</dbReference>
<dbReference type="InterPro" id="IPR000160">
    <property type="entry name" value="GGDEF_dom"/>
</dbReference>
<dbReference type="InterPro" id="IPR008984">
    <property type="entry name" value="SMAD_FHA_dom_sf"/>
</dbReference>
<protein>
    <recommendedName>
        <fullName evidence="1">diguanylate cyclase</fullName>
        <ecNumber evidence="1">2.7.7.65</ecNumber>
    </recommendedName>
</protein>